<dbReference type="EMBL" id="RDSR01000024">
    <property type="protein sequence ID" value="RNE57212.1"/>
    <property type="molecule type" value="Genomic_DNA"/>
</dbReference>
<comment type="caution">
    <text evidence="12">The sequence shown here is derived from an EMBL/GenBank/DDBJ whole genome shotgun (WGS) entry which is preliminary data.</text>
</comment>
<gene>
    <name evidence="12" type="ORF">EEJ31_12390</name>
</gene>
<dbReference type="RefSeq" id="WP_123046604.1">
    <property type="nucleotide sequence ID" value="NZ_RDSR01000024.1"/>
</dbReference>
<evidence type="ECO:0000256" key="9">
    <source>
        <dbReference type="ARBA" id="ARBA00023284"/>
    </source>
</evidence>
<keyword evidence="6" id="KW-0560">Oxidoreductase</keyword>
<dbReference type="AlphaFoldDB" id="A0A3M8KXL7"/>
<name>A0A3M8KXL7_9MICO</name>
<evidence type="ECO:0000256" key="10">
    <source>
        <dbReference type="SAM" id="Phobius"/>
    </source>
</evidence>
<keyword evidence="13" id="KW-1185">Reference proteome</keyword>
<evidence type="ECO:0000256" key="5">
    <source>
        <dbReference type="ARBA" id="ARBA00022989"/>
    </source>
</evidence>
<dbReference type="GO" id="GO:0016491">
    <property type="term" value="F:oxidoreductase activity"/>
    <property type="evidence" value="ECO:0007669"/>
    <property type="project" value="UniProtKB-KW"/>
</dbReference>
<dbReference type="GO" id="GO:0048038">
    <property type="term" value="F:quinone binding"/>
    <property type="evidence" value="ECO:0007669"/>
    <property type="project" value="UniProtKB-KW"/>
</dbReference>
<evidence type="ECO:0000259" key="11">
    <source>
        <dbReference type="SMART" id="SM00756"/>
    </source>
</evidence>
<keyword evidence="9" id="KW-0676">Redox-active center</keyword>
<feature type="transmembrane region" description="Helical" evidence="10">
    <location>
        <begin position="75"/>
        <end position="93"/>
    </location>
</feature>
<dbReference type="InterPro" id="IPR041714">
    <property type="entry name" value="VKOR_Actinobacteria"/>
</dbReference>
<keyword evidence="3 10" id="KW-0812">Transmembrane</keyword>
<keyword evidence="8" id="KW-1015">Disulfide bond</keyword>
<keyword evidence="7 10" id="KW-0472">Membrane</keyword>
<accession>A0A3M8KXL7</accession>
<feature type="transmembrane region" description="Helical" evidence="10">
    <location>
        <begin position="100"/>
        <end position="120"/>
    </location>
</feature>
<feature type="domain" description="Vitamin K epoxide reductase" evidence="11">
    <location>
        <begin position="11"/>
        <end position="152"/>
    </location>
</feature>
<evidence type="ECO:0000256" key="2">
    <source>
        <dbReference type="ARBA" id="ARBA00006214"/>
    </source>
</evidence>
<dbReference type="Gene3D" id="1.20.1440.130">
    <property type="entry name" value="VKOR domain"/>
    <property type="match status" value="1"/>
</dbReference>
<keyword evidence="5 10" id="KW-1133">Transmembrane helix</keyword>
<comment type="similarity">
    <text evidence="2">Belongs to the VKOR family.</text>
</comment>
<evidence type="ECO:0000313" key="12">
    <source>
        <dbReference type="EMBL" id="RNE57212.1"/>
    </source>
</evidence>
<comment type="subcellular location">
    <subcellularLocation>
        <location evidence="1">Membrane</location>
        <topology evidence="1">Multi-pass membrane protein</topology>
    </subcellularLocation>
</comment>
<dbReference type="InterPro" id="IPR038354">
    <property type="entry name" value="VKOR_sf"/>
</dbReference>
<evidence type="ECO:0000256" key="4">
    <source>
        <dbReference type="ARBA" id="ARBA00022719"/>
    </source>
</evidence>
<dbReference type="OrthoDB" id="9783799at2"/>
<dbReference type="GO" id="GO:0016020">
    <property type="term" value="C:membrane"/>
    <property type="evidence" value="ECO:0007669"/>
    <property type="project" value="UniProtKB-SubCell"/>
</dbReference>
<reference evidence="12 13" key="1">
    <citation type="submission" date="2018-11" db="EMBL/GenBank/DDBJ databases">
        <title>Cryobacterium sp. nov., isolated from rhizosphere soil of lettuce.</title>
        <authorList>
            <person name="Wang Y."/>
        </authorList>
    </citation>
    <scope>NUCLEOTIDE SEQUENCE [LARGE SCALE GENOMIC DNA]</scope>
    <source>
        <strain evidence="12 13">NEAU-85</strain>
    </source>
</reference>
<sequence length="200" mass="21209">MVPVTAHTKRPVGLAVFLVVAAVIGFAAAFALTLDKFALLENADAQLSCNFSVLIGCSTNLSSPQGAVFGFPNPLIGLAGWSILGTIGAAILGGARLSRWFWICTNLGVAAALALVIWLITQSIFVLDVLCPWCMVTWAVTIASFWAVTLYNLKSGRIPVPASVRRAAAGAFSWIVVITLASYLVVAVIAQLKMDFLNRL</sequence>
<evidence type="ECO:0000256" key="6">
    <source>
        <dbReference type="ARBA" id="ARBA00023002"/>
    </source>
</evidence>
<keyword evidence="4" id="KW-0874">Quinone</keyword>
<evidence type="ECO:0000313" key="13">
    <source>
        <dbReference type="Proteomes" id="UP000279859"/>
    </source>
</evidence>
<dbReference type="CDD" id="cd12922">
    <property type="entry name" value="VKOR_5"/>
    <property type="match status" value="1"/>
</dbReference>
<feature type="transmembrane region" description="Helical" evidence="10">
    <location>
        <begin position="12"/>
        <end position="32"/>
    </location>
</feature>
<evidence type="ECO:0000256" key="1">
    <source>
        <dbReference type="ARBA" id="ARBA00004141"/>
    </source>
</evidence>
<feature type="transmembrane region" description="Helical" evidence="10">
    <location>
        <begin position="126"/>
        <end position="151"/>
    </location>
</feature>
<evidence type="ECO:0000256" key="7">
    <source>
        <dbReference type="ARBA" id="ARBA00023136"/>
    </source>
</evidence>
<evidence type="ECO:0000256" key="8">
    <source>
        <dbReference type="ARBA" id="ARBA00023157"/>
    </source>
</evidence>
<protein>
    <submittedName>
        <fullName evidence="12">Vitamin K epoxide reductase family protein</fullName>
    </submittedName>
</protein>
<organism evidence="12 13">
    <name type="scientific">Cryobacterium tepidiphilum</name>
    <dbReference type="NCBI Taxonomy" id="2486026"/>
    <lineage>
        <taxon>Bacteria</taxon>
        <taxon>Bacillati</taxon>
        <taxon>Actinomycetota</taxon>
        <taxon>Actinomycetes</taxon>
        <taxon>Micrococcales</taxon>
        <taxon>Microbacteriaceae</taxon>
        <taxon>Cryobacterium</taxon>
    </lineage>
</organism>
<dbReference type="InterPro" id="IPR012932">
    <property type="entry name" value="VKOR"/>
</dbReference>
<dbReference type="Proteomes" id="UP000279859">
    <property type="component" value="Unassembled WGS sequence"/>
</dbReference>
<evidence type="ECO:0000256" key="3">
    <source>
        <dbReference type="ARBA" id="ARBA00022692"/>
    </source>
</evidence>
<dbReference type="Pfam" id="PF07884">
    <property type="entry name" value="VKOR"/>
    <property type="match status" value="1"/>
</dbReference>
<proteinExistence type="inferred from homology"/>
<dbReference type="SMART" id="SM00756">
    <property type="entry name" value="VKc"/>
    <property type="match status" value="1"/>
</dbReference>
<feature type="transmembrane region" description="Helical" evidence="10">
    <location>
        <begin position="171"/>
        <end position="192"/>
    </location>
</feature>